<proteinExistence type="predicted"/>
<evidence type="ECO:0000313" key="4">
    <source>
        <dbReference type="Proteomes" id="UP000075755"/>
    </source>
</evidence>
<organism evidence="2 4">
    <name type="scientific">Aminobacter aminovorans</name>
    <name type="common">Chelatobacter heintzii</name>
    <dbReference type="NCBI Taxonomy" id="83263"/>
    <lineage>
        <taxon>Bacteria</taxon>
        <taxon>Pseudomonadati</taxon>
        <taxon>Pseudomonadota</taxon>
        <taxon>Alphaproteobacteria</taxon>
        <taxon>Hyphomicrobiales</taxon>
        <taxon>Phyllobacteriaceae</taxon>
        <taxon>Aminobacter</taxon>
    </lineage>
</organism>
<dbReference type="Proteomes" id="UP000075755">
    <property type="component" value="Chromosome"/>
</dbReference>
<feature type="domain" description="ABC-three component systems C-terminal" evidence="1">
    <location>
        <begin position="267"/>
        <end position="385"/>
    </location>
</feature>
<reference evidence="3 5" key="2">
    <citation type="submission" date="2020-08" db="EMBL/GenBank/DDBJ databases">
        <title>Genomic Encyclopedia of Type Strains, Phase IV (KMG-IV): sequencing the most valuable type-strain genomes for metagenomic binning, comparative biology and taxonomic classification.</title>
        <authorList>
            <person name="Goeker M."/>
        </authorList>
    </citation>
    <scope>NUCLEOTIDE SEQUENCE [LARGE SCALE GENOMIC DNA]</scope>
    <source>
        <strain evidence="3 5">DSM 10368</strain>
    </source>
</reference>
<dbReference type="KEGG" id="aak:AA2016_4357"/>
<keyword evidence="5" id="KW-1185">Reference proteome</keyword>
<protein>
    <recommendedName>
        <fullName evidence="1">ABC-three component systems C-terminal domain-containing protein</fullName>
    </recommendedName>
</protein>
<evidence type="ECO:0000313" key="2">
    <source>
        <dbReference type="EMBL" id="AMS43272.1"/>
    </source>
</evidence>
<accession>A0AAC8YRW9</accession>
<dbReference type="EMBL" id="CP015005">
    <property type="protein sequence ID" value="AMS43272.1"/>
    <property type="molecule type" value="Genomic_DNA"/>
</dbReference>
<evidence type="ECO:0000313" key="3">
    <source>
        <dbReference type="EMBL" id="MBB3706177.1"/>
    </source>
</evidence>
<dbReference type="Proteomes" id="UP000577697">
    <property type="component" value="Unassembled WGS sequence"/>
</dbReference>
<reference evidence="2 4" key="1">
    <citation type="submission" date="2016-03" db="EMBL/GenBank/DDBJ databases">
        <title>Complete genome of Aminobacter aminovorans KCTC 2477.</title>
        <authorList>
            <person name="Kim K.M."/>
        </authorList>
    </citation>
    <scope>NUCLEOTIDE SEQUENCE [LARGE SCALE GENOMIC DNA]</scope>
    <source>
        <strain evidence="2 4">KCTC 2477</strain>
    </source>
</reference>
<gene>
    <name evidence="2" type="ORF">AA2016_4357</name>
    <name evidence="3" type="ORF">FHS67_002497</name>
</gene>
<dbReference type="EMBL" id="JACICB010000008">
    <property type="protein sequence ID" value="MBB3706177.1"/>
    <property type="molecule type" value="Genomic_DNA"/>
</dbReference>
<dbReference type="AlphaFoldDB" id="A0AAC8YRW9"/>
<name>A0AAC8YRW9_AMIAI</name>
<evidence type="ECO:0000259" key="1">
    <source>
        <dbReference type="Pfam" id="PF20283"/>
    </source>
</evidence>
<dbReference type="RefSeq" id="WP_249925989.1">
    <property type="nucleotide sequence ID" value="NZ_CP015005.1"/>
</dbReference>
<dbReference type="Pfam" id="PF20283">
    <property type="entry name" value="CTD7"/>
    <property type="match status" value="1"/>
</dbReference>
<sequence>MRLKNTAAAQAAGYILQLERALYHLALAGAGAVVAVEHLDDVAVQRDGRTVLQEQDKSTTAPGAKLLADRGKSIWRTLEIWLQQREAPEAVPCERYLFFVNRPVDTPIATLMKRRMRQKASSLDVLAALRAQGTSPKKSSARTIGQAQALIDRVLQRSDEDLTALIDRIEIVEAGDPTADRVAIANGLGLSRRVNVDDILDGLFGWLTRLMREEWNANRPGLITRDAVLLQKDALQDRQARGRLLPRAASDIVVSEADRAGALSRTFVEHLGRIEVGSDDIVDAVDHFLKFNVEKHRLVVEGEIADREWRDRGERLRTRWRTLMRRHSREMKPRPAREIGQAILADATYEHQEPLDGQPCIETYMTSGHYHRLADENEVWWDPNYLPERIRED</sequence>
<dbReference type="InterPro" id="IPR046913">
    <property type="entry name" value="ABC-3C_CTD7"/>
</dbReference>
<evidence type="ECO:0000313" key="5">
    <source>
        <dbReference type="Proteomes" id="UP000577697"/>
    </source>
</evidence>